<gene>
    <name evidence="2" type="ORF">ARMGADRAFT_299947</name>
</gene>
<dbReference type="EMBL" id="KZ293665">
    <property type="protein sequence ID" value="PBK90560.1"/>
    <property type="molecule type" value="Genomic_DNA"/>
</dbReference>
<dbReference type="AlphaFoldDB" id="A0A2H3D8X7"/>
<protein>
    <submittedName>
        <fullName evidence="2">Uncharacterized protein</fullName>
    </submittedName>
</protein>
<feature type="compositionally biased region" description="Low complexity" evidence="1">
    <location>
        <begin position="32"/>
        <end position="51"/>
    </location>
</feature>
<feature type="region of interest" description="Disordered" evidence="1">
    <location>
        <begin position="32"/>
        <end position="56"/>
    </location>
</feature>
<accession>A0A2H3D8X7</accession>
<evidence type="ECO:0000313" key="3">
    <source>
        <dbReference type="Proteomes" id="UP000217790"/>
    </source>
</evidence>
<evidence type="ECO:0000256" key="1">
    <source>
        <dbReference type="SAM" id="MobiDB-lite"/>
    </source>
</evidence>
<dbReference type="OrthoDB" id="10601084at2759"/>
<name>A0A2H3D8X7_ARMGA</name>
<reference evidence="3" key="1">
    <citation type="journal article" date="2017" name="Nat. Ecol. Evol.">
        <title>Genome expansion and lineage-specific genetic innovations in the forest pathogenic fungi Armillaria.</title>
        <authorList>
            <person name="Sipos G."/>
            <person name="Prasanna A.N."/>
            <person name="Walter M.C."/>
            <person name="O'Connor E."/>
            <person name="Balint B."/>
            <person name="Krizsan K."/>
            <person name="Kiss B."/>
            <person name="Hess J."/>
            <person name="Varga T."/>
            <person name="Slot J."/>
            <person name="Riley R."/>
            <person name="Boka B."/>
            <person name="Rigling D."/>
            <person name="Barry K."/>
            <person name="Lee J."/>
            <person name="Mihaltcheva S."/>
            <person name="LaButti K."/>
            <person name="Lipzen A."/>
            <person name="Waldron R."/>
            <person name="Moloney N.M."/>
            <person name="Sperisen C."/>
            <person name="Kredics L."/>
            <person name="Vagvoelgyi C."/>
            <person name="Patrignani A."/>
            <person name="Fitzpatrick D."/>
            <person name="Nagy I."/>
            <person name="Doyle S."/>
            <person name="Anderson J.B."/>
            <person name="Grigoriev I.V."/>
            <person name="Gueldener U."/>
            <person name="Muensterkoetter M."/>
            <person name="Nagy L.G."/>
        </authorList>
    </citation>
    <scope>NUCLEOTIDE SEQUENCE [LARGE SCALE GENOMIC DNA]</scope>
    <source>
        <strain evidence="3">Ar21-2</strain>
    </source>
</reference>
<keyword evidence="3" id="KW-1185">Reference proteome</keyword>
<dbReference type="Proteomes" id="UP000217790">
    <property type="component" value="Unassembled WGS sequence"/>
</dbReference>
<dbReference type="InParanoid" id="A0A2H3D8X7"/>
<evidence type="ECO:0000313" key="2">
    <source>
        <dbReference type="EMBL" id="PBK90560.1"/>
    </source>
</evidence>
<sequence length="96" mass="10667">MYKEPVKHSRLTLRLRLSISVHLLPLPTLTRSSPCASHSLLSSSLASPAPSVGSRKYNHPRKGLLWFLRSLEAFLDLARNGQALSNKRPRILSLPG</sequence>
<proteinExistence type="predicted"/>
<organism evidence="2 3">
    <name type="scientific">Armillaria gallica</name>
    <name type="common">Bulbous honey fungus</name>
    <name type="synonym">Armillaria bulbosa</name>
    <dbReference type="NCBI Taxonomy" id="47427"/>
    <lineage>
        <taxon>Eukaryota</taxon>
        <taxon>Fungi</taxon>
        <taxon>Dikarya</taxon>
        <taxon>Basidiomycota</taxon>
        <taxon>Agaricomycotina</taxon>
        <taxon>Agaricomycetes</taxon>
        <taxon>Agaricomycetidae</taxon>
        <taxon>Agaricales</taxon>
        <taxon>Marasmiineae</taxon>
        <taxon>Physalacriaceae</taxon>
        <taxon>Armillaria</taxon>
    </lineage>
</organism>